<sequence length="338" mass="37911">MPGQSSNWPMWVWFLRRPNARARPKKCAAANDLGAKSEPCPPTPSPLLMTRAASPDALRVVTCRCEASALALTCTHHSCFRGPRRRVSASLVDLGQNRSVATKGKQKDPNRCDRLTLKAETKRRLWAESGGYCQRPDCRSFLFPDDGDIDFAEMAHIVAATTGGARDVPKEQMSEADRAHHSNIAVLCANCHTWVDKDPVNHPVQLMRAWKAGHRSDLERALGTPRFLDRQAARAYIEPVIAENQTIFETYGPLDDDFSDDRAHQWRTHAVRRLVPNNAKLVRALAVNRHLLTPEERSTADKFSLHQDEFAARHVLGDYATGTSRFPEGMDEILKDDE</sequence>
<keyword evidence="2" id="KW-1185">Reference proteome</keyword>
<proteinExistence type="predicted"/>
<dbReference type="AlphaFoldDB" id="A0A495Y188"/>
<dbReference type="Proteomes" id="UP000278440">
    <property type="component" value="Unassembled WGS sequence"/>
</dbReference>
<gene>
    <name evidence="1" type="ORF">DFJ68_2125</name>
</gene>
<evidence type="ECO:0008006" key="3">
    <source>
        <dbReference type="Google" id="ProtNLM"/>
    </source>
</evidence>
<comment type="caution">
    <text evidence="1">The sequence shown here is derived from an EMBL/GenBank/DDBJ whole genome shotgun (WGS) entry which is preliminary data.</text>
</comment>
<protein>
    <recommendedName>
        <fullName evidence="3">HNH endonuclease</fullName>
    </recommendedName>
</protein>
<evidence type="ECO:0000313" key="2">
    <source>
        <dbReference type="Proteomes" id="UP000278440"/>
    </source>
</evidence>
<accession>A0A495Y188</accession>
<evidence type="ECO:0000313" key="1">
    <source>
        <dbReference type="EMBL" id="RKT78676.1"/>
    </source>
</evidence>
<reference evidence="1 2" key="1">
    <citation type="submission" date="2018-10" db="EMBL/GenBank/DDBJ databases">
        <title>Sequencing the genomes of 1000 actinobacteria strains.</title>
        <authorList>
            <person name="Klenk H.-P."/>
        </authorList>
    </citation>
    <scope>NUCLEOTIDE SEQUENCE [LARGE SCALE GENOMIC DNA]</scope>
    <source>
        <strain evidence="1 2">DSM 44267</strain>
    </source>
</reference>
<organism evidence="1 2">
    <name type="scientific">Terracoccus luteus</name>
    <dbReference type="NCBI Taxonomy" id="53356"/>
    <lineage>
        <taxon>Bacteria</taxon>
        <taxon>Bacillati</taxon>
        <taxon>Actinomycetota</taxon>
        <taxon>Actinomycetes</taxon>
        <taxon>Micrococcales</taxon>
        <taxon>Intrasporangiaceae</taxon>
        <taxon>Terracoccus</taxon>
    </lineage>
</organism>
<name>A0A495Y188_9MICO</name>
<dbReference type="EMBL" id="RBXT01000001">
    <property type="protein sequence ID" value="RKT78676.1"/>
    <property type="molecule type" value="Genomic_DNA"/>
</dbReference>